<keyword evidence="4" id="KW-1278">Translocase</keyword>
<dbReference type="InterPro" id="IPR027417">
    <property type="entry name" value="P-loop_NTPase"/>
</dbReference>
<evidence type="ECO:0000256" key="1">
    <source>
        <dbReference type="ARBA" id="ARBA00022448"/>
    </source>
</evidence>
<dbReference type="GO" id="GO:0016887">
    <property type="term" value="F:ATP hydrolysis activity"/>
    <property type="evidence" value="ECO:0007669"/>
    <property type="project" value="InterPro"/>
</dbReference>
<keyword evidence="2" id="KW-0547">Nucleotide-binding</keyword>
<dbReference type="PROSITE" id="PS50893">
    <property type="entry name" value="ABC_TRANSPORTER_2"/>
    <property type="match status" value="1"/>
</dbReference>
<feature type="non-terminal residue" evidence="6">
    <location>
        <position position="192"/>
    </location>
</feature>
<dbReference type="EMBL" id="UINC01099731">
    <property type="protein sequence ID" value="SVC59223.1"/>
    <property type="molecule type" value="Genomic_DNA"/>
</dbReference>
<accession>A0A382NDE4</accession>
<dbReference type="InterPro" id="IPR003593">
    <property type="entry name" value="AAA+_ATPase"/>
</dbReference>
<dbReference type="Pfam" id="PF00005">
    <property type="entry name" value="ABC_tran"/>
    <property type="match status" value="1"/>
</dbReference>
<feature type="domain" description="ABC transporter" evidence="5">
    <location>
        <begin position="1"/>
        <end position="192"/>
    </location>
</feature>
<dbReference type="PANTHER" id="PTHR42794:SF1">
    <property type="entry name" value="HEMIN IMPORT ATP-BINDING PROTEIN HMUV"/>
    <property type="match status" value="1"/>
</dbReference>
<evidence type="ECO:0000259" key="5">
    <source>
        <dbReference type="PROSITE" id="PS50893"/>
    </source>
</evidence>
<sequence length="192" mass="20007">VTVVGPNGAGKSTLLRAVGGMVEATGSIALGDRPLADLSRRELARLVALVPQEPVIPPGMRVVDYVLLGRTAHLGFFEAEGDADLAVAVKALADLDAGPLADRTVDTLSGGERQRIVIARALAQESPVLLLDEPTTALDVGHQQEVLDLVDCLRGERNLTVLATMHDLTLAGQYADWLVMLDAGEGAVAGSA</sequence>
<dbReference type="CDD" id="cd03214">
    <property type="entry name" value="ABC_Iron-Siderophores_B12_Hemin"/>
    <property type="match status" value="1"/>
</dbReference>
<dbReference type="PROSITE" id="PS00211">
    <property type="entry name" value="ABC_TRANSPORTER_1"/>
    <property type="match status" value="1"/>
</dbReference>
<protein>
    <recommendedName>
        <fullName evidence="5">ABC transporter domain-containing protein</fullName>
    </recommendedName>
</protein>
<organism evidence="6">
    <name type="scientific">marine metagenome</name>
    <dbReference type="NCBI Taxonomy" id="408172"/>
    <lineage>
        <taxon>unclassified sequences</taxon>
        <taxon>metagenomes</taxon>
        <taxon>ecological metagenomes</taxon>
    </lineage>
</organism>
<keyword evidence="1" id="KW-0813">Transport</keyword>
<proteinExistence type="predicted"/>
<name>A0A382NDE4_9ZZZZ</name>
<evidence type="ECO:0000256" key="3">
    <source>
        <dbReference type="ARBA" id="ARBA00022840"/>
    </source>
</evidence>
<dbReference type="PANTHER" id="PTHR42794">
    <property type="entry name" value="HEMIN IMPORT ATP-BINDING PROTEIN HMUV"/>
    <property type="match status" value="1"/>
</dbReference>
<reference evidence="6" key="1">
    <citation type="submission" date="2018-05" db="EMBL/GenBank/DDBJ databases">
        <authorList>
            <person name="Lanie J.A."/>
            <person name="Ng W.-L."/>
            <person name="Kazmierczak K.M."/>
            <person name="Andrzejewski T.M."/>
            <person name="Davidsen T.M."/>
            <person name="Wayne K.J."/>
            <person name="Tettelin H."/>
            <person name="Glass J.I."/>
            <person name="Rusch D."/>
            <person name="Podicherti R."/>
            <person name="Tsui H.-C.T."/>
            <person name="Winkler M.E."/>
        </authorList>
    </citation>
    <scope>NUCLEOTIDE SEQUENCE</scope>
</reference>
<evidence type="ECO:0000313" key="6">
    <source>
        <dbReference type="EMBL" id="SVC59223.1"/>
    </source>
</evidence>
<dbReference type="GO" id="GO:0005524">
    <property type="term" value="F:ATP binding"/>
    <property type="evidence" value="ECO:0007669"/>
    <property type="project" value="UniProtKB-KW"/>
</dbReference>
<dbReference type="AlphaFoldDB" id="A0A382NDE4"/>
<dbReference type="Gene3D" id="3.40.50.300">
    <property type="entry name" value="P-loop containing nucleotide triphosphate hydrolases"/>
    <property type="match status" value="1"/>
</dbReference>
<evidence type="ECO:0000256" key="2">
    <source>
        <dbReference type="ARBA" id="ARBA00022741"/>
    </source>
</evidence>
<dbReference type="InterPro" id="IPR003439">
    <property type="entry name" value="ABC_transporter-like_ATP-bd"/>
</dbReference>
<feature type="non-terminal residue" evidence="6">
    <location>
        <position position="1"/>
    </location>
</feature>
<gene>
    <name evidence="6" type="ORF">METZ01_LOCUS312077</name>
</gene>
<keyword evidence="3" id="KW-0067">ATP-binding</keyword>
<dbReference type="SMART" id="SM00382">
    <property type="entry name" value="AAA"/>
    <property type="match status" value="1"/>
</dbReference>
<evidence type="ECO:0000256" key="4">
    <source>
        <dbReference type="ARBA" id="ARBA00022967"/>
    </source>
</evidence>
<dbReference type="SUPFAM" id="SSF52540">
    <property type="entry name" value="P-loop containing nucleoside triphosphate hydrolases"/>
    <property type="match status" value="1"/>
</dbReference>
<dbReference type="InterPro" id="IPR017871">
    <property type="entry name" value="ABC_transporter-like_CS"/>
</dbReference>